<evidence type="ECO:0000259" key="4">
    <source>
        <dbReference type="PROSITE" id="PS50109"/>
    </source>
</evidence>
<dbReference type="Gene3D" id="1.10.287.130">
    <property type="match status" value="1"/>
</dbReference>
<accession>A0A3B1ABW1</accession>
<protein>
    <submittedName>
        <fullName evidence="5">Two-component sensor PilS</fullName>
    </submittedName>
</protein>
<dbReference type="SMART" id="SM00387">
    <property type="entry name" value="HATPase_c"/>
    <property type="match status" value="1"/>
</dbReference>
<dbReference type="SMART" id="SM00388">
    <property type="entry name" value="HisKA"/>
    <property type="match status" value="1"/>
</dbReference>
<proteinExistence type="predicted"/>
<dbReference type="Pfam" id="PF00512">
    <property type="entry name" value="HisKA"/>
    <property type="match status" value="1"/>
</dbReference>
<dbReference type="AlphaFoldDB" id="A0A3B1ABW1"/>
<dbReference type="Gene3D" id="3.30.565.10">
    <property type="entry name" value="Histidine kinase-like ATPase, C-terminal domain"/>
    <property type="match status" value="1"/>
</dbReference>
<dbReference type="EMBL" id="UOFS01000039">
    <property type="protein sequence ID" value="VAW99020.1"/>
    <property type="molecule type" value="Genomic_DNA"/>
</dbReference>
<feature type="transmembrane region" description="Helical" evidence="3">
    <location>
        <begin position="135"/>
        <end position="153"/>
    </location>
</feature>
<dbReference type="InterPro" id="IPR005467">
    <property type="entry name" value="His_kinase_dom"/>
</dbReference>
<dbReference type="InterPro" id="IPR036890">
    <property type="entry name" value="HATPase_C_sf"/>
</dbReference>
<dbReference type="Pfam" id="PF02518">
    <property type="entry name" value="HATPase_c"/>
    <property type="match status" value="1"/>
</dbReference>
<dbReference type="CDD" id="cd00082">
    <property type="entry name" value="HisKA"/>
    <property type="match status" value="1"/>
</dbReference>
<sequence>MIEQYLIRPTPNRDNESSHSDSWKALSILNLYRFSVSGIFMVLVLSDNLVSPLGSSNQSLFLIATSLYFSASIIAWLFLQLQMSTFVIHMYAFIIIDTVSITLLMHASGGTNSGLAILLLITIAGGSIILPRSPALLFAAFASIAMLLEHYLYHINDTLESSNFIQPGLLGLAFFTTAGVGNLLADRIRESEALARRRGVDIANMSELTEHILERMQTGIIVLDAHNKVRLMNESAWYMIGMPSTGKKPGINQISPELNKRVSQWRESNDLVPSVIQLNHHHTEVMPRFAKISQDTDSEDVLIFLEDTAAMAQRAQQLKLASLGRLTASIAHEVRNPLGAISHASQLLEESKNIDVNDKRLISIISSHTSRVNEIIENILRLSRRDRTNPEIILLKSFIEQFNLEFAQLKNIDSTKISLNLDPENIKIRFDENQLRQILTNLYENGIRHAIDKNDNEFNLIVYGGITEDFKRPFLDIIDKGEGINSNVAQHIFEPFYTTSNEGTGLGLYLSRELAESNQAHLTYIAVDKGGSCFRLTFQDPRKHIN</sequence>
<evidence type="ECO:0000256" key="2">
    <source>
        <dbReference type="SAM" id="MobiDB-lite"/>
    </source>
</evidence>
<feature type="transmembrane region" description="Helical" evidence="3">
    <location>
        <begin position="58"/>
        <end position="79"/>
    </location>
</feature>
<dbReference type="InterPro" id="IPR003661">
    <property type="entry name" value="HisK_dim/P_dom"/>
</dbReference>
<keyword evidence="3" id="KW-0472">Membrane</keyword>
<evidence type="ECO:0000313" key="5">
    <source>
        <dbReference type="EMBL" id="VAW99020.1"/>
    </source>
</evidence>
<feature type="region of interest" description="Disordered" evidence="2">
    <location>
        <begin position="1"/>
        <end position="20"/>
    </location>
</feature>
<dbReference type="GO" id="GO:0000155">
    <property type="term" value="F:phosphorelay sensor kinase activity"/>
    <property type="evidence" value="ECO:0007669"/>
    <property type="project" value="InterPro"/>
</dbReference>
<evidence type="ECO:0000256" key="3">
    <source>
        <dbReference type="SAM" id="Phobius"/>
    </source>
</evidence>
<keyword evidence="3" id="KW-1133">Transmembrane helix</keyword>
<feature type="transmembrane region" description="Helical" evidence="3">
    <location>
        <begin position="25"/>
        <end position="46"/>
    </location>
</feature>
<keyword evidence="3" id="KW-0812">Transmembrane</keyword>
<feature type="transmembrane region" description="Helical" evidence="3">
    <location>
        <begin position="165"/>
        <end position="185"/>
    </location>
</feature>
<dbReference type="SUPFAM" id="SSF55874">
    <property type="entry name" value="ATPase domain of HSP90 chaperone/DNA topoisomerase II/histidine kinase"/>
    <property type="match status" value="1"/>
</dbReference>
<gene>
    <name evidence="5" type="ORF">MNBD_GAMMA22-1408</name>
</gene>
<dbReference type="PRINTS" id="PR00344">
    <property type="entry name" value="BCTRLSENSOR"/>
</dbReference>
<feature type="transmembrane region" description="Helical" evidence="3">
    <location>
        <begin position="86"/>
        <end position="107"/>
    </location>
</feature>
<feature type="domain" description="Histidine kinase" evidence="4">
    <location>
        <begin position="329"/>
        <end position="542"/>
    </location>
</feature>
<dbReference type="PANTHER" id="PTHR43065">
    <property type="entry name" value="SENSOR HISTIDINE KINASE"/>
    <property type="match status" value="1"/>
</dbReference>
<keyword evidence="1" id="KW-0597">Phosphoprotein</keyword>
<dbReference type="Gene3D" id="3.30.450.20">
    <property type="entry name" value="PAS domain"/>
    <property type="match status" value="1"/>
</dbReference>
<reference evidence="5" key="1">
    <citation type="submission" date="2018-06" db="EMBL/GenBank/DDBJ databases">
        <authorList>
            <person name="Zhirakovskaya E."/>
        </authorList>
    </citation>
    <scope>NUCLEOTIDE SEQUENCE</scope>
</reference>
<dbReference type="InterPro" id="IPR004358">
    <property type="entry name" value="Sig_transdc_His_kin-like_C"/>
</dbReference>
<feature type="transmembrane region" description="Helical" evidence="3">
    <location>
        <begin position="113"/>
        <end position="130"/>
    </location>
</feature>
<evidence type="ECO:0000256" key="1">
    <source>
        <dbReference type="ARBA" id="ARBA00022553"/>
    </source>
</evidence>
<dbReference type="SUPFAM" id="SSF47384">
    <property type="entry name" value="Homodimeric domain of signal transducing histidine kinase"/>
    <property type="match status" value="1"/>
</dbReference>
<dbReference type="CDD" id="cd00075">
    <property type="entry name" value="HATPase"/>
    <property type="match status" value="1"/>
</dbReference>
<feature type="compositionally biased region" description="Basic and acidic residues" evidence="2">
    <location>
        <begin position="11"/>
        <end position="20"/>
    </location>
</feature>
<dbReference type="PROSITE" id="PS50109">
    <property type="entry name" value="HIS_KIN"/>
    <property type="match status" value="1"/>
</dbReference>
<organism evidence="5">
    <name type="scientific">hydrothermal vent metagenome</name>
    <dbReference type="NCBI Taxonomy" id="652676"/>
    <lineage>
        <taxon>unclassified sequences</taxon>
        <taxon>metagenomes</taxon>
        <taxon>ecological metagenomes</taxon>
    </lineage>
</organism>
<dbReference type="Pfam" id="PF25323">
    <property type="entry name" value="6TM_PilS"/>
    <property type="match status" value="1"/>
</dbReference>
<dbReference type="InterPro" id="IPR003594">
    <property type="entry name" value="HATPase_dom"/>
</dbReference>
<dbReference type="InterPro" id="IPR036097">
    <property type="entry name" value="HisK_dim/P_sf"/>
</dbReference>
<name>A0A3B1ABW1_9ZZZZ</name>
<dbReference type="PANTHER" id="PTHR43065:SF52">
    <property type="entry name" value="SENSOR PROTEIN KINASE PILS"/>
    <property type="match status" value="1"/>
</dbReference>